<accession>A0A5M3MX83</accession>
<dbReference type="EMBL" id="JH711576">
    <property type="protein sequence ID" value="EIW83241.1"/>
    <property type="molecule type" value="Genomic_DNA"/>
</dbReference>
<dbReference type="KEGG" id="cput:CONPUDRAFT_164219"/>
<feature type="region of interest" description="Disordered" evidence="6">
    <location>
        <begin position="1"/>
        <end position="59"/>
    </location>
</feature>
<evidence type="ECO:0000256" key="1">
    <source>
        <dbReference type="ARBA" id="ARBA00004123"/>
    </source>
</evidence>
<dbReference type="OMA" id="GRWECRH"/>
<dbReference type="AlphaFoldDB" id="A0A5M3MX83"/>
<dbReference type="OrthoDB" id="10261040at2759"/>
<evidence type="ECO:0000256" key="2">
    <source>
        <dbReference type="ARBA" id="ARBA00008048"/>
    </source>
</evidence>
<comment type="similarity">
    <text evidence="2">Belongs to the Mediator complex subunit 27 family.</text>
</comment>
<keyword evidence="3" id="KW-0805">Transcription regulation</keyword>
<evidence type="ECO:0000313" key="7">
    <source>
        <dbReference type="EMBL" id="EIW83241.1"/>
    </source>
</evidence>
<evidence type="ECO:0000256" key="6">
    <source>
        <dbReference type="SAM" id="MobiDB-lite"/>
    </source>
</evidence>
<gene>
    <name evidence="7" type="ORF">CONPUDRAFT_164219</name>
</gene>
<comment type="subcellular location">
    <subcellularLocation>
        <location evidence="1">Nucleus</location>
    </subcellularLocation>
</comment>
<evidence type="ECO:0000256" key="4">
    <source>
        <dbReference type="ARBA" id="ARBA00023163"/>
    </source>
</evidence>
<dbReference type="Pfam" id="PF11571">
    <property type="entry name" value="Med27"/>
    <property type="match status" value="1"/>
</dbReference>
<comment type="caution">
    <text evidence="7">The sequence shown here is derived from an EMBL/GenBank/DDBJ whole genome shotgun (WGS) entry which is preliminary data.</text>
</comment>
<reference evidence="8" key="1">
    <citation type="journal article" date="2012" name="Science">
        <title>The Paleozoic origin of enzymatic lignin decomposition reconstructed from 31 fungal genomes.</title>
        <authorList>
            <person name="Floudas D."/>
            <person name="Binder M."/>
            <person name="Riley R."/>
            <person name="Barry K."/>
            <person name="Blanchette R.A."/>
            <person name="Henrissat B."/>
            <person name="Martinez A.T."/>
            <person name="Otillar R."/>
            <person name="Spatafora J.W."/>
            <person name="Yadav J.S."/>
            <person name="Aerts A."/>
            <person name="Benoit I."/>
            <person name="Boyd A."/>
            <person name="Carlson A."/>
            <person name="Copeland A."/>
            <person name="Coutinho P.M."/>
            <person name="de Vries R.P."/>
            <person name="Ferreira P."/>
            <person name="Findley K."/>
            <person name="Foster B."/>
            <person name="Gaskell J."/>
            <person name="Glotzer D."/>
            <person name="Gorecki P."/>
            <person name="Heitman J."/>
            <person name="Hesse C."/>
            <person name="Hori C."/>
            <person name="Igarashi K."/>
            <person name="Jurgens J.A."/>
            <person name="Kallen N."/>
            <person name="Kersten P."/>
            <person name="Kohler A."/>
            <person name="Kuees U."/>
            <person name="Kumar T.K.A."/>
            <person name="Kuo A."/>
            <person name="LaButti K."/>
            <person name="Larrondo L.F."/>
            <person name="Lindquist E."/>
            <person name="Ling A."/>
            <person name="Lombard V."/>
            <person name="Lucas S."/>
            <person name="Lundell T."/>
            <person name="Martin R."/>
            <person name="McLaughlin D.J."/>
            <person name="Morgenstern I."/>
            <person name="Morin E."/>
            <person name="Murat C."/>
            <person name="Nagy L.G."/>
            <person name="Nolan M."/>
            <person name="Ohm R.A."/>
            <person name="Patyshakuliyeva A."/>
            <person name="Rokas A."/>
            <person name="Ruiz-Duenas F.J."/>
            <person name="Sabat G."/>
            <person name="Salamov A."/>
            <person name="Samejima M."/>
            <person name="Schmutz J."/>
            <person name="Slot J.C."/>
            <person name="St John F."/>
            <person name="Stenlid J."/>
            <person name="Sun H."/>
            <person name="Sun S."/>
            <person name="Syed K."/>
            <person name="Tsang A."/>
            <person name="Wiebenga A."/>
            <person name="Young D."/>
            <person name="Pisabarro A."/>
            <person name="Eastwood D.C."/>
            <person name="Martin F."/>
            <person name="Cullen D."/>
            <person name="Grigoriev I.V."/>
            <person name="Hibbett D.S."/>
        </authorList>
    </citation>
    <scope>NUCLEOTIDE SEQUENCE [LARGE SCALE GENOMIC DNA]</scope>
    <source>
        <strain evidence="8">RWD-64-598 SS2</strain>
    </source>
</reference>
<organism evidence="7 8">
    <name type="scientific">Coniophora puteana (strain RWD-64-598)</name>
    <name type="common">Brown rot fungus</name>
    <dbReference type="NCBI Taxonomy" id="741705"/>
    <lineage>
        <taxon>Eukaryota</taxon>
        <taxon>Fungi</taxon>
        <taxon>Dikarya</taxon>
        <taxon>Basidiomycota</taxon>
        <taxon>Agaricomycotina</taxon>
        <taxon>Agaricomycetes</taxon>
        <taxon>Agaricomycetidae</taxon>
        <taxon>Boletales</taxon>
        <taxon>Coniophorineae</taxon>
        <taxon>Coniophoraceae</taxon>
        <taxon>Coniophora</taxon>
    </lineage>
</organism>
<keyword evidence="8" id="KW-1185">Reference proteome</keyword>
<name>A0A5M3MX83_CONPW</name>
<sequence length="290" mass="32204">MLRSEPMQDALRTAAKSEEGDRSDMAFSIRRRQNNRPPSPIGSPQPYVPPPPRPSMMFLSGEDERQPLCADGLVEYIKEFNRANSAQPVSADSENFTPKCRLHIWKRSRSTPPVDSEDEVAALASATKLASPLILRFTILDVMTVYMPLTFSDLTEPLSIESVTAFGPREKKLPHMQSDYLAYQVLSQHVAKILEAHPQTSVQKVIDLLAACKGLFTDRCTRCQRILSEEDHVPPVARFWRSGASATLTDASQASANASVIQPSDADAAHRGAVTDHSFWEPRHVTCLYS</sequence>
<keyword evidence="4" id="KW-0804">Transcription</keyword>
<dbReference type="RefSeq" id="XP_007767053.1">
    <property type="nucleotide sequence ID" value="XM_007768863.1"/>
</dbReference>
<evidence type="ECO:0000256" key="3">
    <source>
        <dbReference type="ARBA" id="ARBA00023015"/>
    </source>
</evidence>
<evidence type="ECO:0000313" key="8">
    <source>
        <dbReference type="Proteomes" id="UP000053558"/>
    </source>
</evidence>
<dbReference type="GO" id="GO:0016592">
    <property type="term" value="C:mediator complex"/>
    <property type="evidence" value="ECO:0007669"/>
    <property type="project" value="InterPro"/>
</dbReference>
<keyword evidence="5" id="KW-0539">Nucleus</keyword>
<feature type="compositionally biased region" description="Basic and acidic residues" evidence="6">
    <location>
        <begin position="15"/>
        <end position="24"/>
    </location>
</feature>
<protein>
    <submittedName>
        <fullName evidence="7">Uncharacterized protein</fullName>
    </submittedName>
</protein>
<evidence type="ECO:0000256" key="5">
    <source>
        <dbReference type="ARBA" id="ARBA00023242"/>
    </source>
</evidence>
<dbReference type="Proteomes" id="UP000053558">
    <property type="component" value="Unassembled WGS sequence"/>
</dbReference>
<dbReference type="InterPro" id="IPR021627">
    <property type="entry name" value="Mediator_Med27"/>
</dbReference>
<dbReference type="GeneID" id="19205075"/>
<proteinExistence type="inferred from homology"/>
<feature type="compositionally biased region" description="Pro residues" evidence="6">
    <location>
        <begin position="37"/>
        <end position="54"/>
    </location>
</feature>